<proteinExistence type="predicted"/>
<evidence type="ECO:0000313" key="8">
    <source>
        <dbReference type="Proteomes" id="UP001549920"/>
    </source>
</evidence>
<feature type="domain" description="C2H2-type" evidence="6">
    <location>
        <begin position="118"/>
        <end position="145"/>
    </location>
</feature>
<dbReference type="InterPro" id="IPR036236">
    <property type="entry name" value="Znf_C2H2_sf"/>
</dbReference>
<dbReference type="PROSITE" id="PS50157">
    <property type="entry name" value="ZINC_FINGER_C2H2_2"/>
    <property type="match status" value="5"/>
</dbReference>
<evidence type="ECO:0000256" key="5">
    <source>
        <dbReference type="PROSITE-ProRule" id="PRU00042"/>
    </source>
</evidence>
<feature type="domain" description="C2H2-type" evidence="6">
    <location>
        <begin position="31"/>
        <end position="59"/>
    </location>
</feature>
<evidence type="ECO:0000256" key="4">
    <source>
        <dbReference type="ARBA" id="ARBA00022833"/>
    </source>
</evidence>
<evidence type="ECO:0000259" key="6">
    <source>
        <dbReference type="PROSITE" id="PS50157"/>
    </source>
</evidence>
<dbReference type="PANTHER" id="PTHR24379">
    <property type="entry name" value="KRAB AND ZINC FINGER DOMAIN-CONTAINING"/>
    <property type="match status" value="1"/>
</dbReference>
<keyword evidence="2" id="KW-0677">Repeat</keyword>
<dbReference type="SMART" id="SM00355">
    <property type="entry name" value="ZnF_C2H2"/>
    <property type="match status" value="5"/>
</dbReference>
<dbReference type="Pfam" id="PF00096">
    <property type="entry name" value="zf-C2H2"/>
    <property type="match status" value="4"/>
</dbReference>
<keyword evidence="3 5" id="KW-0863">Zinc-finger</keyword>
<evidence type="ECO:0000313" key="7">
    <source>
        <dbReference type="EMBL" id="KAL0853026.1"/>
    </source>
</evidence>
<protein>
    <recommendedName>
        <fullName evidence="6">C2H2-type domain-containing protein</fullName>
    </recommendedName>
</protein>
<dbReference type="SUPFAM" id="SSF57667">
    <property type="entry name" value="beta-beta-alpha zinc fingers"/>
    <property type="match status" value="3"/>
</dbReference>
<dbReference type="InterPro" id="IPR013087">
    <property type="entry name" value="Znf_C2H2_type"/>
</dbReference>
<feature type="domain" description="C2H2-type" evidence="6">
    <location>
        <begin position="89"/>
        <end position="117"/>
    </location>
</feature>
<sequence>MIFLFHLSFLGDEEQVEMPYTVGERNGTKQYICTWCQKPFTFKHNFAQHYRHVHLKMRPKLRACYLCPVKVPTYMRAKHLEEAHGVPMPQCNACGKKFAFPFQVTQHQKAYHMNERDYACTVCDMRFTVPSKLAHHALKHSSIRPYQCEYCDKAFRWKKNLKTHVMAHLNDKRHVCFVCSEAFVQSSSLKYHITKKHPELA</sequence>
<keyword evidence="4" id="KW-0862">Zinc</keyword>
<accession>A0ABR3GZU4</accession>
<evidence type="ECO:0000256" key="2">
    <source>
        <dbReference type="ARBA" id="ARBA00022737"/>
    </source>
</evidence>
<organism evidence="7 8">
    <name type="scientific">Loxostege sticticalis</name>
    <name type="common">Beet webworm moth</name>
    <dbReference type="NCBI Taxonomy" id="481309"/>
    <lineage>
        <taxon>Eukaryota</taxon>
        <taxon>Metazoa</taxon>
        <taxon>Ecdysozoa</taxon>
        <taxon>Arthropoda</taxon>
        <taxon>Hexapoda</taxon>
        <taxon>Insecta</taxon>
        <taxon>Pterygota</taxon>
        <taxon>Neoptera</taxon>
        <taxon>Endopterygota</taxon>
        <taxon>Lepidoptera</taxon>
        <taxon>Glossata</taxon>
        <taxon>Ditrysia</taxon>
        <taxon>Pyraloidea</taxon>
        <taxon>Crambidae</taxon>
        <taxon>Pyraustinae</taxon>
        <taxon>Loxostege</taxon>
    </lineage>
</organism>
<reference evidence="7 8" key="1">
    <citation type="submission" date="2024-06" db="EMBL/GenBank/DDBJ databases">
        <title>A chromosome-level genome assembly of beet webworm, Loxostege sticticalis.</title>
        <authorList>
            <person name="Zhang Y."/>
        </authorList>
    </citation>
    <scope>NUCLEOTIDE SEQUENCE [LARGE SCALE GENOMIC DNA]</scope>
    <source>
        <strain evidence="7">AQ026</strain>
        <tissue evidence="7">Whole body</tissue>
    </source>
</reference>
<feature type="domain" description="C2H2-type" evidence="6">
    <location>
        <begin position="174"/>
        <end position="201"/>
    </location>
</feature>
<dbReference type="Gene3D" id="3.30.160.60">
    <property type="entry name" value="Classic Zinc Finger"/>
    <property type="match status" value="3"/>
</dbReference>
<dbReference type="EMBL" id="JBEUOH010000031">
    <property type="protein sequence ID" value="KAL0853026.1"/>
    <property type="molecule type" value="Genomic_DNA"/>
</dbReference>
<gene>
    <name evidence="7" type="ORF">ABMA27_012807</name>
</gene>
<feature type="domain" description="C2H2-type" evidence="6">
    <location>
        <begin position="146"/>
        <end position="173"/>
    </location>
</feature>
<evidence type="ECO:0000256" key="1">
    <source>
        <dbReference type="ARBA" id="ARBA00022723"/>
    </source>
</evidence>
<keyword evidence="8" id="KW-1185">Reference proteome</keyword>
<dbReference type="PANTHER" id="PTHR24379:SF127">
    <property type="entry name" value="BLOODY FINGERS-RELATED"/>
    <property type="match status" value="1"/>
</dbReference>
<comment type="caution">
    <text evidence="7">The sequence shown here is derived from an EMBL/GenBank/DDBJ whole genome shotgun (WGS) entry which is preliminary data.</text>
</comment>
<dbReference type="PROSITE" id="PS00028">
    <property type="entry name" value="ZINC_FINGER_C2H2_1"/>
    <property type="match status" value="5"/>
</dbReference>
<dbReference type="Proteomes" id="UP001549920">
    <property type="component" value="Unassembled WGS sequence"/>
</dbReference>
<name>A0ABR3GZU4_LOXSC</name>
<keyword evidence="1" id="KW-0479">Metal-binding</keyword>
<evidence type="ECO:0000256" key="3">
    <source>
        <dbReference type="ARBA" id="ARBA00022771"/>
    </source>
</evidence>